<dbReference type="Pfam" id="PF00171">
    <property type="entry name" value="Aldedh"/>
    <property type="match status" value="1"/>
</dbReference>
<comment type="caution">
    <text evidence="5">The sequence shown here is derived from an EMBL/GenBank/DDBJ whole genome shotgun (WGS) entry which is preliminary data.</text>
</comment>
<dbReference type="Gene3D" id="3.40.605.10">
    <property type="entry name" value="Aldehyde Dehydrogenase, Chain A, domain 1"/>
    <property type="match status" value="1"/>
</dbReference>
<dbReference type="InterPro" id="IPR015590">
    <property type="entry name" value="Aldehyde_DH_dom"/>
</dbReference>
<gene>
    <name evidence="5" type="ORF">RGD00_09200</name>
</gene>
<evidence type="ECO:0000313" key="5">
    <source>
        <dbReference type="EMBL" id="MDR5652779.1"/>
    </source>
</evidence>
<sequence length="479" mass="49844">MQTTSVLIGGAWVPAARSVPNLNPARPDEVIGEYGWCDAAQAAAAIDAARAALPAWSATLPDTRAAILRRVAQELSARAEDLGRLLSREEGKTLPEGIGEIRRAAAVIDYFAGEAFRTAGHHLPGLREGFEVVVTRAPVGVVAAITPWNFPMVVPAWKCAAAIVYGNTVVLKPSEYTPACAWELADIFHRAGLPGGVLNLVGGDGRAVGPALIAGADAISFTGAGPTGRVIMAQAAPLMKKVQLELGGKNPLVVAADADLDLAVQVALDGAFFASGQRCTASSRLVVEAPVHDAFVERLTAAVAGLKPGDPLLPEIRIGPVANAVQRDKVLDYIAIGRAEGAEVATGGHAVETNTGGYFVAPTLFTRAHNAMRICREEIFGPVAAVIRADDLDHAFAIANDTEFGLSSGIVTRSLAAATAFRRISKAGMVMVNAPTAGVDFHVPFGGRDGSGFGGGEQGLAAIQFFTETRTHYINPGRP</sequence>
<name>A0ABU1F8I8_9RHOB</name>
<dbReference type="PROSITE" id="PS00070">
    <property type="entry name" value="ALDEHYDE_DEHYDR_CYS"/>
    <property type="match status" value="1"/>
</dbReference>
<reference evidence="5 6" key="1">
    <citation type="submission" date="2023-09" db="EMBL/GenBank/DDBJ databases">
        <title>Xinfangfangia sedmenti sp. nov., isolated the sedment.</title>
        <authorList>
            <person name="Xu L."/>
        </authorList>
    </citation>
    <scope>NUCLEOTIDE SEQUENCE [LARGE SCALE GENOMIC DNA]</scope>
    <source>
        <strain evidence="5 6">LG-4</strain>
    </source>
</reference>
<evidence type="ECO:0000259" key="4">
    <source>
        <dbReference type="Pfam" id="PF00171"/>
    </source>
</evidence>
<dbReference type="InterPro" id="IPR016161">
    <property type="entry name" value="Ald_DH/histidinol_DH"/>
</dbReference>
<feature type="domain" description="Aldehyde dehydrogenase" evidence="4">
    <location>
        <begin position="12"/>
        <end position="471"/>
    </location>
</feature>
<dbReference type="PANTHER" id="PTHR11699">
    <property type="entry name" value="ALDEHYDE DEHYDROGENASE-RELATED"/>
    <property type="match status" value="1"/>
</dbReference>
<dbReference type="Proteomes" id="UP001247754">
    <property type="component" value="Unassembled WGS sequence"/>
</dbReference>
<dbReference type="EMBL" id="JAVKPH010000008">
    <property type="protein sequence ID" value="MDR5652779.1"/>
    <property type="molecule type" value="Genomic_DNA"/>
</dbReference>
<dbReference type="InterPro" id="IPR016162">
    <property type="entry name" value="Ald_DH_N"/>
</dbReference>
<dbReference type="SUPFAM" id="SSF53720">
    <property type="entry name" value="ALDH-like"/>
    <property type="match status" value="1"/>
</dbReference>
<dbReference type="RefSeq" id="WP_310457025.1">
    <property type="nucleotide sequence ID" value="NZ_JAVKPH010000008.1"/>
</dbReference>
<evidence type="ECO:0000256" key="1">
    <source>
        <dbReference type="ARBA" id="ARBA00023002"/>
    </source>
</evidence>
<feature type="active site" evidence="2">
    <location>
        <position position="245"/>
    </location>
</feature>
<dbReference type="PROSITE" id="PS00687">
    <property type="entry name" value="ALDEHYDE_DEHYDR_GLU"/>
    <property type="match status" value="1"/>
</dbReference>
<protein>
    <submittedName>
        <fullName evidence="5">Aldehyde dehydrogenase family protein</fullName>
    </submittedName>
</protein>
<comment type="similarity">
    <text evidence="3">Belongs to the aldehyde dehydrogenase family.</text>
</comment>
<organism evidence="5 6">
    <name type="scientific">Ruixingdingia sedimenti</name>
    <dbReference type="NCBI Taxonomy" id="3073604"/>
    <lineage>
        <taxon>Bacteria</taxon>
        <taxon>Pseudomonadati</taxon>
        <taxon>Pseudomonadota</taxon>
        <taxon>Alphaproteobacteria</taxon>
        <taxon>Rhodobacterales</taxon>
        <taxon>Paracoccaceae</taxon>
        <taxon>Ruixingdingia</taxon>
    </lineage>
</organism>
<evidence type="ECO:0000313" key="6">
    <source>
        <dbReference type="Proteomes" id="UP001247754"/>
    </source>
</evidence>
<accession>A0ABU1F8I8</accession>
<keyword evidence="6" id="KW-1185">Reference proteome</keyword>
<dbReference type="Gene3D" id="3.40.309.10">
    <property type="entry name" value="Aldehyde Dehydrogenase, Chain A, domain 2"/>
    <property type="match status" value="1"/>
</dbReference>
<dbReference type="InterPro" id="IPR016163">
    <property type="entry name" value="Ald_DH_C"/>
</dbReference>
<dbReference type="InterPro" id="IPR029510">
    <property type="entry name" value="Ald_DH_CS_GLU"/>
</dbReference>
<evidence type="ECO:0000256" key="3">
    <source>
        <dbReference type="RuleBase" id="RU003345"/>
    </source>
</evidence>
<keyword evidence="1 3" id="KW-0560">Oxidoreductase</keyword>
<proteinExistence type="inferred from homology"/>
<evidence type="ECO:0000256" key="2">
    <source>
        <dbReference type="PROSITE-ProRule" id="PRU10007"/>
    </source>
</evidence>
<dbReference type="InterPro" id="IPR016160">
    <property type="entry name" value="Ald_DH_CS_CYS"/>
</dbReference>